<accession>A0A9P0KP97</accession>
<dbReference type="Proteomes" id="UP001152888">
    <property type="component" value="Unassembled WGS sequence"/>
</dbReference>
<reference evidence="1" key="1">
    <citation type="submission" date="2022-03" db="EMBL/GenBank/DDBJ databases">
        <authorList>
            <person name="Sayadi A."/>
        </authorList>
    </citation>
    <scope>NUCLEOTIDE SEQUENCE</scope>
</reference>
<evidence type="ECO:0000313" key="2">
    <source>
        <dbReference type="Proteomes" id="UP001152888"/>
    </source>
</evidence>
<dbReference type="AlphaFoldDB" id="A0A9P0KP97"/>
<comment type="caution">
    <text evidence="1">The sequence shown here is derived from an EMBL/GenBank/DDBJ whole genome shotgun (WGS) entry which is preliminary data.</text>
</comment>
<name>A0A9P0KP97_ACAOB</name>
<proteinExistence type="predicted"/>
<protein>
    <submittedName>
        <fullName evidence="1">Uncharacterized protein</fullName>
    </submittedName>
</protein>
<keyword evidence="2" id="KW-1185">Reference proteome</keyword>
<sequence length="21" mass="2563">MKLFTSKTIYFLKNILDTLWS</sequence>
<evidence type="ECO:0000313" key="1">
    <source>
        <dbReference type="EMBL" id="CAH1980169.1"/>
    </source>
</evidence>
<organism evidence="1 2">
    <name type="scientific">Acanthoscelides obtectus</name>
    <name type="common">Bean weevil</name>
    <name type="synonym">Bruchus obtectus</name>
    <dbReference type="NCBI Taxonomy" id="200917"/>
    <lineage>
        <taxon>Eukaryota</taxon>
        <taxon>Metazoa</taxon>
        <taxon>Ecdysozoa</taxon>
        <taxon>Arthropoda</taxon>
        <taxon>Hexapoda</taxon>
        <taxon>Insecta</taxon>
        <taxon>Pterygota</taxon>
        <taxon>Neoptera</taxon>
        <taxon>Endopterygota</taxon>
        <taxon>Coleoptera</taxon>
        <taxon>Polyphaga</taxon>
        <taxon>Cucujiformia</taxon>
        <taxon>Chrysomeloidea</taxon>
        <taxon>Chrysomelidae</taxon>
        <taxon>Bruchinae</taxon>
        <taxon>Bruchini</taxon>
        <taxon>Acanthoscelides</taxon>
    </lineage>
</organism>
<gene>
    <name evidence="1" type="ORF">ACAOBT_LOCUS13840</name>
</gene>
<dbReference type="EMBL" id="CAKOFQ010006890">
    <property type="protein sequence ID" value="CAH1980169.1"/>
    <property type="molecule type" value="Genomic_DNA"/>
</dbReference>